<reference evidence="3" key="1">
    <citation type="journal article" date="2019" name="Int. J. Syst. Evol. Microbiol.">
        <title>The Global Catalogue of Microorganisms (GCM) 10K type strain sequencing project: providing services to taxonomists for standard genome sequencing and annotation.</title>
        <authorList>
            <consortium name="The Broad Institute Genomics Platform"/>
            <consortium name="The Broad Institute Genome Sequencing Center for Infectious Disease"/>
            <person name="Wu L."/>
            <person name="Ma J."/>
        </authorList>
    </citation>
    <scope>NUCLEOTIDE SEQUENCE [LARGE SCALE GENOMIC DNA]</scope>
    <source>
        <strain evidence="3">CCM 7043</strain>
    </source>
</reference>
<evidence type="ECO:0000313" key="2">
    <source>
        <dbReference type="EMBL" id="MFD1522373.1"/>
    </source>
</evidence>
<evidence type="ECO:0000313" key="3">
    <source>
        <dbReference type="Proteomes" id="UP001597114"/>
    </source>
</evidence>
<name>A0ABW4F490_9PSEU</name>
<sequence>MRTSPQYGFARVVTSIVLTVLATCIAGCATPDAGVQAEWKARQWRVTSWTPVHDVESGVTASLLGPVPSDAGLPMFAYRSTEGPVEVETRITIVRRPDDMLGKPITHADMQRSAELSAEIYDGLLISSQELTMNEYPATDVRIRYTDNSLKRKLALQRQVFLPEHMVILESTGAANEERVVEQVQQLAVEKLLLP</sequence>
<organism evidence="2 3">
    <name type="scientific">Pseudonocardia yunnanensis</name>
    <dbReference type="NCBI Taxonomy" id="58107"/>
    <lineage>
        <taxon>Bacteria</taxon>
        <taxon>Bacillati</taxon>
        <taxon>Actinomycetota</taxon>
        <taxon>Actinomycetes</taxon>
        <taxon>Pseudonocardiales</taxon>
        <taxon>Pseudonocardiaceae</taxon>
        <taxon>Pseudonocardia</taxon>
    </lineage>
</organism>
<evidence type="ECO:0008006" key="4">
    <source>
        <dbReference type="Google" id="ProtNLM"/>
    </source>
</evidence>
<accession>A0ABW4F490</accession>
<comment type="caution">
    <text evidence="2">The sequence shown here is derived from an EMBL/GenBank/DDBJ whole genome shotgun (WGS) entry which is preliminary data.</text>
</comment>
<feature type="signal peptide" evidence="1">
    <location>
        <begin position="1"/>
        <end position="29"/>
    </location>
</feature>
<dbReference type="EMBL" id="JBHUCO010000045">
    <property type="protein sequence ID" value="MFD1522373.1"/>
    <property type="molecule type" value="Genomic_DNA"/>
</dbReference>
<dbReference type="Proteomes" id="UP001597114">
    <property type="component" value="Unassembled WGS sequence"/>
</dbReference>
<dbReference type="RefSeq" id="WP_344723737.1">
    <property type="nucleotide sequence ID" value="NZ_BAAAUS010000023.1"/>
</dbReference>
<keyword evidence="1" id="KW-0732">Signal</keyword>
<proteinExistence type="predicted"/>
<feature type="chain" id="PRO_5047305376" description="DUF1795 domain-containing protein" evidence="1">
    <location>
        <begin position="30"/>
        <end position="195"/>
    </location>
</feature>
<evidence type="ECO:0000256" key="1">
    <source>
        <dbReference type="SAM" id="SignalP"/>
    </source>
</evidence>
<keyword evidence="3" id="KW-1185">Reference proteome</keyword>
<protein>
    <recommendedName>
        <fullName evidence="4">DUF1795 domain-containing protein</fullName>
    </recommendedName>
</protein>
<gene>
    <name evidence="2" type="ORF">ACFSJD_33085</name>
</gene>